<feature type="coiled-coil region" evidence="1">
    <location>
        <begin position="40"/>
        <end position="68"/>
    </location>
</feature>
<name>A0ABX5GAV9_PHOLE</name>
<keyword evidence="3" id="KW-1185">Reference proteome</keyword>
<proteinExistence type="predicted"/>
<protein>
    <submittedName>
        <fullName evidence="2">YfcL family protein</fullName>
    </submittedName>
</protein>
<accession>A0ABX5GAV9</accession>
<gene>
    <name evidence="2" type="ORF">CTM94_19875</name>
</gene>
<evidence type="ECO:0000256" key="1">
    <source>
        <dbReference type="SAM" id="Coils"/>
    </source>
</evidence>
<reference evidence="2 3" key="1">
    <citation type="submission" date="2018-01" db="EMBL/GenBank/DDBJ databases">
        <title>Whole genome sequencing of Histamine producing bacteria.</title>
        <authorList>
            <person name="Butler K."/>
        </authorList>
    </citation>
    <scope>NUCLEOTIDE SEQUENCE [LARGE SCALE GENOMIC DNA]</scope>
    <source>
        <strain evidence="2 3">ATCC 25521</strain>
    </source>
</reference>
<dbReference type="RefSeq" id="WP_045063667.1">
    <property type="nucleotide sequence ID" value="NZ_CP131601.1"/>
</dbReference>
<keyword evidence="1" id="KW-0175">Coiled coil</keyword>
<evidence type="ECO:0000313" key="2">
    <source>
        <dbReference type="EMBL" id="PSV77672.1"/>
    </source>
</evidence>
<dbReference type="Proteomes" id="UP000241566">
    <property type="component" value="Unassembled WGS sequence"/>
</dbReference>
<organism evidence="2 3">
    <name type="scientific">Photobacterium leiognathi</name>
    <dbReference type="NCBI Taxonomy" id="553611"/>
    <lineage>
        <taxon>Bacteria</taxon>
        <taxon>Pseudomonadati</taxon>
        <taxon>Pseudomonadota</taxon>
        <taxon>Gammaproteobacteria</taxon>
        <taxon>Vibrionales</taxon>
        <taxon>Vibrionaceae</taxon>
        <taxon>Photobacterium</taxon>
    </lineage>
</organism>
<comment type="caution">
    <text evidence="2">The sequence shown here is derived from an EMBL/GenBank/DDBJ whole genome shotgun (WGS) entry which is preliminary data.</text>
</comment>
<sequence>MTIQEYEEKLLKLIDDGIDTATDDDLFAGGYLRGHISLAAAECESENESQLSEMKEKVEQSIADAKSELSPSDYVLVCQMWQKFRLSFRFVEK</sequence>
<dbReference type="InterPro" id="IPR014987">
    <property type="entry name" value="UPF_YfcL"/>
</dbReference>
<dbReference type="Pfam" id="PF08891">
    <property type="entry name" value="YfcL"/>
    <property type="match status" value="1"/>
</dbReference>
<dbReference type="EMBL" id="PYOI01000049">
    <property type="protein sequence ID" value="PSV77672.1"/>
    <property type="molecule type" value="Genomic_DNA"/>
</dbReference>
<evidence type="ECO:0000313" key="3">
    <source>
        <dbReference type="Proteomes" id="UP000241566"/>
    </source>
</evidence>